<evidence type="ECO:0000313" key="1">
    <source>
        <dbReference type="EMBL" id="SFF32525.1"/>
    </source>
</evidence>
<dbReference type="EMBL" id="FONQ01000015">
    <property type="protein sequence ID" value="SFF32525.1"/>
    <property type="molecule type" value="Genomic_DNA"/>
</dbReference>
<dbReference type="Proteomes" id="UP000198596">
    <property type="component" value="Unassembled WGS sequence"/>
</dbReference>
<accession>A0A1I2HQD7</accession>
<proteinExistence type="predicted"/>
<protein>
    <submittedName>
        <fullName evidence="1">Uncharacterized protein</fullName>
    </submittedName>
</protein>
<dbReference type="STRING" id="935223.SAMN04488131_11558"/>
<sequence>MEFFQKAKDVVNYKKDDFFRMISEIKVFLFWNNSLQKETI</sequence>
<name>A0A1I2HQD7_9FLAO</name>
<evidence type="ECO:0000313" key="2">
    <source>
        <dbReference type="Proteomes" id="UP000198596"/>
    </source>
</evidence>
<dbReference type="AlphaFoldDB" id="A0A1I2HQD7"/>
<organism evidence="1 2">
    <name type="scientific">Flavobacterium xueshanense</name>
    <dbReference type="NCBI Taxonomy" id="935223"/>
    <lineage>
        <taxon>Bacteria</taxon>
        <taxon>Pseudomonadati</taxon>
        <taxon>Bacteroidota</taxon>
        <taxon>Flavobacteriia</taxon>
        <taxon>Flavobacteriales</taxon>
        <taxon>Flavobacteriaceae</taxon>
        <taxon>Flavobacterium</taxon>
    </lineage>
</organism>
<reference evidence="2" key="1">
    <citation type="submission" date="2016-10" db="EMBL/GenBank/DDBJ databases">
        <authorList>
            <person name="Varghese N."/>
            <person name="Submissions S."/>
        </authorList>
    </citation>
    <scope>NUCLEOTIDE SEQUENCE [LARGE SCALE GENOMIC DNA]</scope>
    <source>
        <strain evidence="2">CGMCC 1.9227</strain>
    </source>
</reference>
<gene>
    <name evidence="1" type="ORF">SAMN04488131_11558</name>
</gene>
<keyword evidence="2" id="KW-1185">Reference proteome</keyword>